<comment type="similarity">
    <text evidence="1 5 6">Belongs to the universal ribosomal protein uL24 family.</text>
</comment>
<evidence type="ECO:0000256" key="4">
    <source>
        <dbReference type="ARBA" id="ARBA00035206"/>
    </source>
</evidence>
<dbReference type="Proteomes" id="UP000510842">
    <property type="component" value="Chromosome"/>
</dbReference>
<dbReference type="SMART" id="SM00739">
    <property type="entry name" value="KOW"/>
    <property type="match status" value="1"/>
</dbReference>
<comment type="subunit">
    <text evidence="5">Part of the 50S ribosomal subunit.</text>
</comment>
<keyword evidence="3 5" id="KW-0687">Ribonucleoprotein</keyword>
<dbReference type="RefSeq" id="WP_180824731.1">
    <property type="nucleotide sequence ID" value="NZ_LR744089.1"/>
</dbReference>
<dbReference type="InterPro" id="IPR041988">
    <property type="entry name" value="Ribosomal_uL24_KOW"/>
</dbReference>
<keyword evidence="9" id="KW-1185">Reference proteome</keyword>
<evidence type="ECO:0000259" key="7">
    <source>
        <dbReference type="SMART" id="SM00739"/>
    </source>
</evidence>
<dbReference type="HAMAP" id="MF_01326_B">
    <property type="entry name" value="Ribosomal_uL24_B"/>
    <property type="match status" value="1"/>
</dbReference>
<evidence type="ECO:0000256" key="6">
    <source>
        <dbReference type="RuleBase" id="RU003477"/>
    </source>
</evidence>
<dbReference type="NCBIfam" id="TIGR01079">
    <property type="entry name" value="rplX_bact"/>
    <property type="match status" value="1"/>
</dbReference>
<dbReference type="GO" id="GO:0006412">
    <property type="term" value="P:translation"/>
    <property type="evidence" value="ECO:0007669"/>
    <property type="project" value="UniProtKB-UniRule"/>
</dbReference>
<sequence>MYKIKRNDEVIVITGKEKGKIGKVKRIIKNKVWVVGINIRKYHKKNKGKKIGGIIKKEASINYSNIAIFNSEKGKADKVIIKEKNGCKIRIYKKNKKPIK</sequence>
<evidence type="ECO:0000256" key="3">
    <source>
        <dbReference type="ARBA" id="ARBA00023274"/>
    </source>
</evidence>
<dbReference type="InterPro" id="IPR003256">
    <property type="entry name" value="Ribosomal_uL24"/>
</dbReference>
<evidence type="ECO:0000256" key="1">
    <source>
        <dbReference type="ARBA" id="ARBA00010618"/>
    </source>
</evidence>
<comment type="function">
    <text evidence="5">One of the proteins that surrounds the polypeptide exit tunnel on the outside of the subunit.</text>
</comment>
<dbReference type="InterPro" id="IPR005825">
    <property type="entry name" value="Ribosomal_uL24_CS"/>
</dbReference>
<dbReference type="PROSITE" id="PS01108">
    <property type="entry name" value="RIBOSOMAL_L24"/>
    <property type="match status" value="1"/>
</dbReference>
<proteinExistence type="inferred from homology"/>
<dbReference type="AlphaFoldDB" id="A0A6S6RQV6"/>
<comment type="function">
    <text evidence="5">One of two assembly initiator proteins, it binds directly to the 5'-end of the 23S rRNA, where it nucleates assembly of the 50S subunit.</text>
</comment>
<dbReference type="InterPro" id="IPR005824">
    <property type="entry name" value="KOW"/>
</dbReference>
<dbReference type="InterPro" id="IPR057264">
    <property type="entry name" value="Ribosomal_uL24_C"/>
</dbReference>
<dbReference type="Pfam" id="PF00467">
    <property type="entry name" value="KOW"/>
    <property type="match status" value="1"/>
</dbReference>
<dbReference type="Pfam" id="PF17136">
    <property type="entry name" value="ribosomal_L24"/>
    <property type="match status" value="1"/>
</dbReference>
<dbReference type="GO" id="GO:0005840">
    <property type="term" value="C:ribosome"/>
    <property type="evidence" value="ECO:0007669"/>
    <property type="project" value="UniProtKB-KW"/>
</dbReference>
<evidence type="ECO:0000313" key="9">
    <source>
        <dbReference type="Proteomes" id="UP000510842"/>
    </source>
</evidence>
<keyword evidence="2 5" id="KW-0689">Ribosomal protein</keyword>
<dbReference type="CDD" id="cd06089">
    <property type="entry name" value="KOW_RPL26"/>
    <property type="match status" value="1"/>
</dbReference>
<organism evidence="8 9">
    <name type="scientific">Candidatus Portiera aleyrodidarum</name>
    <name type="common">primary endosymbiont of Bemisia tabaci</name>
    <dbReference type="NCBI Taxonomy" id="91844"/>
    <lineage>
        <taxon>Bacteria</taxon>
        <taxon>Pseudomonadati</taxon>
        <taxon>Pseudomonadota</taxon>
        <taxon>Gammaproteobacteria</taxon>
        <taxon>Candidatus Johnevansiales</taxon>
        <taxon>Candidatus Johnevansiaceae</taxon>
        <taxon>Candidatus Portiera</taxon>
    </lineage>
</organism>
<dbReference type="InterPro" id="IPR014722">
    <property type="entry name" value="Rib_uL2_dom2"/>
</dbReference>
<protein>
    <recommendedName>
        <fullName evidence="4 5">Large ribosomal subunit protein uL24</fullName>
    </recommendedName>
</protein>
<accession>A0A6S6RQV6</accession>
<keyword evidence="5" id="KW-0694">RNA-binding</keyword>
<dbReference type="EMBL" id="LR744089">
    <property type="protein sequence ID" value="CAA3706330.1"/>
    <property type="molecule type" value="Genomic_DNA"/>
</dbReference>
<dbReference type="Gene3D" id="2.30.30.30">
    <property type="match status" value="1"/>
</dbReference>
<feature type="domain" description="KOW" evidence="7">
    <location>
        <begin position="3"/>
        <end position="30"/>
    </location>
</feature>
<name>A0A6S6RQV6_9GAMM</name>
<evidence type="ECO:0000256" key="2">
    <source>
        <dbReference type="ARBA" id="ARBA00022980"/>
    </source>
</evidence>
<evidence type="ECO:0000256" key="5">
    <source>
        <dbReference type="HAMAP-Rule" id="MF_01326"/>
    </source>
</evidence>
<dbReference type="SUPFAM" id="SSF50104">
    <property type="entry name" value="Translation proteins SH3-like domain"/>
    <property type="match status" value="1"/>
</dbReference>
<dbReference type="GO" id="GO:0003735">
    <property type="term" value="F:structural constituent of ribosome"/>
    <property type="evidence" value="ECO:0007669"/>
    <property type="project" value="InterPro"/>
</dbReference>
<dbReference type="GO" id="GO:1990904">
    <property type="term" value="C:ribonucleoprotein complex"/>
    <property type="evidence" value="ECO:0007669"/>
    <property type="project" value="UniProtKB-KW"/>
</dbReference>
<evidence type="ECO:0000313" key="8">
    <source>
        <dbReference type="EMBL" id="CAA3706330.1"/>
    </source>
</evidence>
<keyword evidence="5" id="KW-0699">rRNA-binding</keyword>
<dbReference type="InterPro" id="IPR008991">
    <property type="entry name" value="Translation_prot_SH3-like_sf"/>
</dbReference>
<gene>
    <name evidence="5 8" type="primary">rplX</name>
    <name evidence="8" type="ORF">PEMO_0125</name>
</gene>
<reference evidence="8 9" key="1">
    <citation type="submission" date="2019-12" db="EMBL/GenBank/DDBJ databases">
        <authorList>
            <person name="Santos-Garcia D."/>
            <person name="Santos-Garcia D."/>
            <person name="Santos-Garcia D."/>
        </authorList>
    </citation>
    <scope>NUCLEOTIDE SEQUENCE [LARGE SCALE GENOMIC DNA]</scope>
    <source>
        <strain evidence="8">PeMo</strain>
    </source>
</reference>
<dbReference type="PANTHER" id="PTHR12903">
    <property type="entry name" value="MITOCHONDRIAL RIBOSOMAL PROTEIN L24"/>
    <property type="match status" value="1"/>
</dbReference>
<dbReference type="GO" id="GO:0019843">
    <property type="term" value="F:rRNA binding"/>
    <property type="evidence" value="ECO:0007669"/>
    <property type="project" value="UniProtKB-UniRule"/>
</dbReference>